<dbReference type="InterPro" id="IPR008176">
    <property type="entry name" value="Defensin_plant"/>
</dbReference>
<keyword evidence="4" id="KW-1015">Disulfide bond</keyword>
<dbReference type="EMBL" id="JAUIZM010000001">
    <property type="protein sequence ID" value="KAK1402700.1"/>
    <property type="molecule type" value="Genomic_DNA"/>
</dbReference>
<organism evidence="7 8">
    <name type="scientific">Heracleum sosnowskyi</name>
    <dbReference type="NCBI Taxonomy" id="360622"/>
    <lineage>
        <taxon>Eukaryota</taxon>
        <taxon>Viridiplantae</taxon>
        <taxon>Streptophyta</taxon>
        <taxon>Embryophyta</taxon>
        <taxon>Tracheophyta</taxon>
        <taxon>Spermatophyta</taxon>
        <taxon>Magnoliopsida</taxon>
        <taxon>eudicotyledons</taxon>
        <taxon>Gunneridae</taxon>
        <taxon>Pentapetalae</taxon>
        <taxon>asterids</taxon>
        <taxon>campanulids</taxon>
        <taxon>Apiales</taxon>
        <taxon>Apiaceae</taxon>
        <taxon>Apioideae</taxon>
        <taxon>apioid superclade</taxon>
        <taxon>Tordylieae</taxon>
        <taxon>Tordyliinae</taxon>
        <taxon>Heracleum</taxon>
    </lineage>
</organism>
<dbReference type="Pfam" id="PF05605">
    <property type="entry name" value="zf-Di19"/>
    <property type="match status" value="1"/>
</dbReference>
<dbReference type="InterPro" id="IPR008598">
    <property type="entry name" value="Di19_Zn-bd"/>
</dbReference>
<dbReference type="Gene3D" id="3.30.30.10">
    <property type="entry name" value="Knottin, scorpion toxin-like"/>
    <property type="match status" value="1"/>
</dbReference>
<proteinExistence type="predicted"/>
<dbReference type="GO" id="GO:0005576">
    <property type="term" value="C:extracellular region"/>
    <property type="evidence" value="ECO:0007669"/>
    <property type="project" value="UniProtKB-SubCell"/>
</dbReference>
<evidence type="ECO:0000256" key="2">
    <source>
        <dbReference type="ARBA" id="ARBA00022525"/>
    </source>
</evidence>
<sequence>MDSDSWARLSSSARRYQFRSDSFSGGEEMEGEEGLRQEFLCPFCGEDFDMVGLCCHIDEEHMVEVKNGKASALTLSAFFVLFFVASYSVGVAKGARAVAEGEVVYPDALCEKASQTWSGTCSHTDHCDNQCIQWENARHGACHTRGGKKMCFCYFDQC</sequence>
<dbReference type="Pfam" id="PF00304">
    <property type="entry name" value="Gamma-thionin"/>
    <property type="match status" value="1"/>
</dbReference>
<dbReference type="AlphaFoldDB" id="A0AAD8JI81"/>
<dbReference type="InterPro" id="IPR003614">
    <property type="entry name" value="Knottins"/>
</dbReference>
<dbReference type="PANTHER" id="PTHR33147">
    <property type="entry name" value="DEFENSIN-LIKE PROTEIN 1"/>
    <property type="match status" value="1"/>
</dbReference>
<evidence type="ECO:0000313" key="8">
    <source>
        <dbReference type="Proteomes" id="UP001237642"/>
    </source>
</evidence>
<dbReference type="Proteomes" id="UP001237642">
    <property type="component" value="Unassembled WGS sequence"/>
</dbReference>
<keyword evidence="2" id="KW-0964">Secreted</keyword>
<keyword evidence="3" id="KW-0732">Signal</keyword>
<feature type="transmembrane region" description="Helical" evidence="5">
    <location>
        <begin position="70"/>
        <end position="89"/>
    </location>
</feature>
<dbReference type="SUPFAM" id="SSF57095">
    <property type="entry name" value="Scorpion toxin-like"/>
    <property type="match status" value="1"/>
</dbReference>
<protein>
    <recommendedName>
        <fullName evidence="6">Knottins-like domain-containing protein</fullName>
    </recommendedName>
</protein>
<dbReference type="PANTHER" id="PTHR33147:SF46">
    <property type="entry name" value="DEFENSIN-LIKE PROTEIN 19"/>
    <property type="match status" value="1"/>
</dbReference>
<gene>
    <name evidence="7" type="ORF">POM88_002305</name>
</gene>
<evidence type="ECO:0000256" key="4">
    <source>
        <dbReference type="ARBA" id="ARBA00023157"/>
    </source>
</evidence>
<evidence type="ECO:0000256" key="3">
    <source>
        <dbReference type="ARBA" id="ARBA00022729"/>
    </source>
</evidence>
<evidence type="ECO:0000256" key="5">
    <source>
        <dbReference type="SAM" id="Phobius"/>
    </source>
</evidence>
<keyword evidence="5" id="KW-0472">Membrane</keyword>
<keyword evidence="8" id="KW-1185">Reference proteome</keyword>
<evidence type="ECO:0000259" key="6">
    <source>
        <dbReference type="SMART" id="SM00505"/>
    </source>
</evidence>
<comment type="subcellular location">
    <subcellularLocation>
        <location evidence="1">Secreted</location>
    </subcellularLocation>
</comment>
<keyword evidence="5" id="KW-0812">Transmembrane</keyword>
<comment type="caution">
    <text evidence="7">The sequence shown here is derived from an EMBL/GenBank/DDBJ whole genome shotgun (WGS) entry which is preliminary data.</text>
</comment>
<dbReference type="PROSITE" id="PS00940">
    <property type="entry name" value="GAMMA_THIONIN"/>
    <property type="match status" value="1"/>
</dbReference>
<dbReference type="SMART" id="SM00505">
    <property type="entry name" value="Knot1"/>
    <property type="match status" value="1"/>
</dbReference>
<feature type="domain" description="Knottins-like" evidence="6">
    <location>
        <begin position="109"/>
        <end position="158"/>
    </location>
</feature>
<reference evidence="7" key="2">
    <citation type="submission" date="2023-05" db="EMBL/GenBank/DDBJ databases">
        <authorList>
            <person name="Schelkunov M.I."/>
        </authorList>
    </citation>
    <scope>NUCLEOTIDE SEQUENCE</scope>
    <source>
        <strain evidence="7">Hsosn_3</strain>
        <tissue evidence="7">Leaf</tissue>
    </source>
</reference>
<keyword evidence="5" id="KW-1133">Transmembrane helix</keyword>
<evidence type="ECO:0000256" key="1">
    <source>
        <dbReference type="ARBA" id="ARBA00004613"/>
    </source>
</evidence>
<accession>A0AAD8JI81</accession>
<name>A0AAD8JI81_9APIA</name>
<dbReference type="InterPro" id="IPR036574">
    <property type="entry name" value="Scorpion_toxin-like_sf"/>
</dbReference>
<evidence type="ECO:0000313" key="7">
    <source>
        <dbReference type="EMBL" id="KAK1402700.1"/>
    </source>
</evidence>
<dbReference type="GO" id="GO:0006952">
    <property type="term" value="P:defense response"/>
    <property type="evidence" value="ECO:0007669"/>
    <property type="project" value="InterPro"/>
</dbReference>
<reference evidence="7" key="1">
    <citation type="submission" date="2023-02" db="EMBL/GenBank/DDBJ databases">
        <title>Genome of toxic invasive species Heracleum sosnowskyi carries increased number of genes despite the absence of recent whole-genome duplications.</title>
        <authorList>
            <person name="Schelkunov M."/>
            <person name="Shtratnikova V."/>
            <person name="Makarenko M."/>
            <person name="Klepikova A."/>
            <person name="Omelchenko D."/>
            <person name="Novikova G."/>
            <person name="Obukhova E."/>
            <person name="Bogdanov V."/>
            <person name="Penin A."/>
            <person name="Logacheva M."/>
        </authorList>
    </citation>
    <scope>NUCLEOTIDE SEQUENCE</scope>
    <source>
        <strain evidence="7">Hsosn_3</strain>
        <tissue evidence="7">Leaf</tissue>
    </source>
</reference>